<protein>
    <submittedName>
        <fullName evidence="2">Uncharacterized protein</fullName>
    </submittedName>
</protein>
<dbReference type="Proteomes" id="UP000199036">
    <property type="component" value="Unassembled WGS sequence"/>
</dbReference>
<gene>
    <name evidence="2" type="ORF">SAMN05421741_12927</name>
</gene>
<proteinExistence type="predicted"/>
<evidence type="ECO:0000313" key="2">
    <source>
        <dbReference type="EMBL" id="SFO24482.1"/>
    </source>
</evidence>
<keyword evidence="3" id="KW-1185">Reference proteome</keyword>
<evidence type="ECO:0000313" key="3">
    <source>
        <dbReference type="Proteomes" id="UP000199036"/>
    </source>
</evidence>
<evidence type="ECO:0000256" key="1">
    <source>
        <dbReference type="SAM" id="Phobius"/>
    </source>
</evidence>
<feature type="transmembrane region" description="Helical" evidence="1">
    <location>
        <begin position="6"/>
        <end position="26"/>
    </location>
</feature>
<dbReference type="STRING" id="913024.SAMN05421741_12927"/>
<dbReference type="EMBL" id="FOVI01000029">
    <property type="protein sequence ID" value="SFO24482.1"/>
    <property type="molecule type" value="Genomic_DNA"/>
</dbReference>
<dbReference type="OrthoDB" id="660780at2"/>
<name>A0A1I5FL95_9FLAO</name>
<sequence length="279" mass="32084">MTAANKTGHPLFIICVFILILNDWYLKPVFHNTLTGKLSDFAGLFALPYLLSSLMPKHTLKIHVWTGLLFIVWKSELAEPLITFANSFRIPISRTIDFTDNIALISLLFSYYILKSSFALNIKPILHKALVAASCLAFAATSMPPRENRTFTQIDKVYTFDISKRELVSRLNMVQTREVYKINKGSGKVDFNEDSNVFYFQGSTDTLALLLDYRNIHNGDTIRLKTSVADIMITGDDRKSELKLLTVYKTVPLYSDKDYRTKTIREFEKRIVKRIESYR</sequence>
<dbReference type="AlphaFoldDB" id="A0A1I5FL95"/>
<dbReference type="RefSeq" id="WP_143095679.1">
    <property type="nucleotide sequence ID" value="NZ_FOVI01000029.1"/>
</dbReference>
<keyword evidence="1" id="KW-0472">Membrane</keyword>
<reference evidence="3" key="1">
    <citation type="submission" date="2016-10" db="EMBL/GenBank/DDBJ databases">
        <authorList>
            <person name="Varghese N."/>
            <person name="Submissions S."/>
        </authorList>
    </citation>
    <scope>NUCLEOTIDE SEQUENCE [LARGE SCALE GENOMIC DNA]</scope>
    <source>
        <strain evidence="3">DS-12</strain>
    </source>
</reference>
<organism evidence="2 3">
    <name type="scientific">Paenimyroides ummariense</name>
    <dbReference type="NCBI Taxonomy" id="913024"/>
    <lineage>
        <taxon>Bacteria</taxon>
        <taxon>Pseudomonadati</taxon>
        <taxon>Bacteroidota</taxon>
        <taxon>Flavobacteriia</taxon>
        <taxon>Flavobacteriales</taxon>
        <taxon>Flavobacteriaceae</taxon>
        <taxon>Paenimyroides</taxon>
    </lineage>
</organism>
<keyword evidence="1" id="KW-1133">Transmembrane helix</keyword>
<accession>A0A1I5FL95</accession>
<keyword evidence="1" id="KW-0812">Transmembrane</keyword>